<feature type="domain" description="HTH marR-type" evidence="2">
    <location>
        <begin position="23"/>
        <end position="174"/>
    </location>
</feature>
<evidence type="ECO:0000256" key="1">
    <source>
        <dbReference type="SAM" id="MobiDB-lite"/>
    </source>
</evidence>
<keyword evidence="3" id="KW-0238">DNA-binding</keyword>
<dbReference type="SMART" id="SM00347">
    <property type="entry name" value="HTH_MARR"/>
    <property type="match status" value="1"/>
</dbReference>
<dbReference type="Proteomes" id="UP001431693">
    <property type="component" value="Unassembled WGS sequence"/>
</dbReference>
<dbReference type="PRINTS" id="PR00598">
    <property type="entry name" value="HTHMARR"/>
</dbReference>
<protein>
    <submittedName>
        <fullName evidence="3">Winged helix DNA-binding protein</fullName>
    </submittedName>
</protein>
<dbReference type="InterPro" id="IPR000835">
    <property type="entry name" value="HTH_MarR-typ"/>
</dbReference>
<reference evidence="3" key="1">
    <citation type="submission" date="2023-05" db="EMBL/GenBank/DDBJ databases">
        <title>[olsenella] sp. nov., isolated from a pig farm feces dump.</title>
        <authorList>
            <person name="Chang Y.-H."/>
        </authorList>
    </citation>
    <scope>NUCLEOTIDE SEQUENCE</scope>
    <source>
        <strain evidence="3">YH-ols2217</strain>
    </source>
</reference>
<evidence type="ECO:0000313" key="4">
    <source>
        <dbReference type="Proteomes" id="UP001431693"/>
    </source>
</evidence>
<dbReference type="GO" id="GO:0003677">
    <property type="term" value="F:DNA binding"/>
    <property type="evidence" value="ECO:0007669"/>
    <property type="project" value="UniProtKB-KW"/>
</dbReference>
<dbReference type="SUPFAM" id="SSF46785">
    <property type="entry name" value="Winged helix' DNA-binding domain"/>
    <property type="match status" value="1"/>
</dbReference>
<dbReference type="PROSITE" id="PS50995">
    <property type="entry name" value="HTH_MARR_2"/>
    <property type="match status" value="1"/>
</dbReference>
<dbReference type="InterPro" id="IPR036388">
    <property type="entry name" value="WH-like_DNA-bd_sf"/>
</dbReference>
<feature type="region of interest" description="Disordered" evidence="1">
    <location>
        <begin position="37"/>
        <end position="58"/>
    </location>
</feature>
<accession>A0ABT6ZLX9</accession>
<gene>
    <name evidence="3" type="ORF">QJ043_08165</name>
</gene>
<dbReference type="InterPro" id="IPR036390">
    <property type="entry name" value="WH_DNA-bd_sf"/>
</dbReference>
<dbReference type="InterPro" id="IPR039422">
    <property type="entry name" value="MarR/SlyA-like"/>
</dbReference>
<dbReference type="PANTHER" id="PTHR33164">
    <property type="entry name" value="TRANSCRIPTIONAL REGULATOR, MARR FAMILY"/>
    <property type="match status" value="1"/>
</dbReference>
<keyword evidence="4" id="KW-1185">Reference proteome</keyword>
<dbReference type="Pfam" id="PF12802">
    <property type="entry name" value="MarR_2"/>
    <property type="match status" value="1"/>
</dbReference>
<dbReference type="EMBL" id="JASJEX010000004">
    <property type="protein sequence ID" value="MDJ1130051.1"/>
    <property type="molecule type" value="Genomic_DNA"/>
</dbReference>
<evidence type="ECO:0000313" key="3">
    <source>
        <dbReference type="EMBL" id="MDJ1130051.1"/>
    </source>
</evidence>
<evidence type="ECO:0000259" key="2">
    <source>
        <dbReference type="PROSITE" id="PS50995"/>
    </source>
</evidence>
<comment type="caution">
    <text evidence="3">The sequence shown here is derived from an EMBL/GenBank/DDBJ whole genome shotgun (WGS) entry which is preliminary data.</text>
</comment>
<dbReference type="Gene3D" id="1.10.10.10">
    <property type="entry name" value="Winged helix-like DNA-binding domain superfamily/Winged helix DNA-binding domain"/>
    <property type="match status" value="1"/>
</dbReference>
<sequence>MDDDARCHHRIREDVPELYYSLADRLASVMSRLAVGGAPRPVPDEVPLLPVDDRPGLSSRERRQLQDNLRGSMAVLSHLVASGGEATATELREATGLSGARVSNICTALEEKGVIERSHRHKDRRKVTIALTATGREFAEDKMDFVRGVVADFLWDLGEEDSRELVRILDRMLDVIEQRHGASTAEALASQQSEEDHQ</sequence>
<organism evidence="3 4">
    <name type="scientific">Kribbibacterium absianum</name>
    <dbReference type="NCBI Taxonomy" id="3044210"/>
    <lineage>
        <taxon>Bacteria</taxon>
        <taxon>Bacillati</taxon>
        <taxon>Actinomycetota</taxon>
        <taxon>Coriobacteriia</taxon>
        <taxon>Coriobacteriales</taxon>
        <taxon>Kribbibacteriaceae</taxon>
        <taxon>Kribbibacterium</taxon>
    </lineage>
</organism>
<proteinExistence type="predicted"/>
<name>A0ABT6ZLX9_9ACTN</name>
<dbReference type="PANTHER" id="PTHR33164:SF43">
    <property type="entry name" value="HTH-TYPE TRANSCRIPTIONAL REPRESSOR YETL"/>
    <property type="match status" value="1"/>
</dbReference>
<dbReference type="RefSeq" id="WP_283713201.1">
    <property type="nucleotide sequence ID" value="NZ_JASJEW010000003.1"/>
</dbReference>